<evidence type="ECO:0000256" key="7">
    <source>
        <dbReference type="ARBA" id="ARBA00022884"/>
    </source>
</evidence>
<accession>A0ABR2X4C6</accession>
<keyword evidence="5" id="KW-0698">rRNA processing</keyword>
<evidence type="ECO:0000256" key="1">
    <source>
        <dbReference type="ARBA" id="ARBA00004123"/>
    </source>
</evidence>
<feature type="compositionally biased region" description="Low complexity" evidence="9">
    <location>
        <begin position="332"/>
        <end position="373"/>
    </location>
</feature>
<evidence type="ECO:0000256" key="5">
    <source>
        <dbReference type="ARBA" id="ARBA00022552"/>
    </source>
</evidence>
<dbReference type="InterPro" id="IPR038664">
    <property type="entry name" value="Gar1/Naf1_Cbf5-bd_sf"/>
</dbReference>
<proteinExistence type="inferred from homology"/>
<evidence type="ECO:0000256" key="9">
    <source>
        <dbReference type="SAM" id="MobiDB-lite"/>
    </source>
</evidence>
<dbReference type="InterPro" id="IPR009000">
    <property type="entry name" value="Transl_B-barrel_sf"/>
</dbReference>
<evidence type="ECO:0000313" key="11">
    <source>
        <dbReference type="Proteomes" id="UP001479436"/>
    </source>
</evidence>
<feature type="region of interest" description="Disordered" evidence="9">
    <location>
        <begin position="97"/>
        <end position="153"/>
    </location>
</feature>
<comment type="similarity">
    <text evidence="2">Belongs to the NAF1 family.</text>
</comment>
<evidence type="ECO:0000256" key="4">
    <source>
        <dbReference type="ARBA" id="ARBA00022517"/>
    </source>
</evidence>
<feature type="compositionally biased region" description="Basic residues" evidence="9">
    <location>
        <begin position="308"/>
        <end position="320"/>
    </location>
</feature>
<dbReference type="InterPro" id="IPR040309">
    <property type="entry name" value="Naf1"/>
</dbReference>
<comment type="subcellular location">
    <subcellularLocation>
        <location evidence="1">Nucleus</location>
    </subcellularLocation>
</comment>
<organism evidence="10 11">
    <name type="scientific">Basidiobolus ranarum</name>
    <dbReference type="NCBI Taxonomy" id="34480"/>
    <lineage>
        <taxon>Eukaryota</taxon>
        <taxon>Fungi</taxon>
        <taxon>Fungi incertae sedis</taxon>
        <taxon>Zoopagomycota</taxon>
        <taxon>Entomophthoromycotina</taxon>
        <taxon>Basidiobolomycetes</taxon>
        <taxon>Basidiobolales</taxon>
        <taxon>Basidiobolaceae</taxon>
        <taxon>Basidiobolus</taxon>
    </lineage>
</organism>
<dbReference type="Pfam" id="PF04410">
    <property type="entry name" value="Gar1"/>
    <property type="match status" value="1"/>
</dbReference>
<dbReference type="InterPro" id="IPR007504">
    <property type="entry name" value="H/ACA_rnp_Gar1/Naf1"/>
</dbReference>
<gene>
    <name evidence="10" type="ORF">K7432_000650</name>
</gene>
<evidence type="ECO:0000256" key="8">
    <source>
        <dbReference type="ARBA" id="ARBA00023242"/>
    </source>
</evidence>
<keyword evidence="11" id="KW-1185">Reference proteome</keyword>
<evidence type="ECO:0000256" key="2">
    <source>
        <dbReference type="ARBA" id="ARBA00009801"/>
    </source>
</evidence>
<evidence type="ECO:0000256" key="3">
    <source>
        <dbReference type="ARBA" id="ARBA00021438"/>
    </source>
</evidence>
<keyword evidence="4" id="KW-0690">Ribosome biogenesis</keyword>
<comment type="caution">
    <text evidence="10">The sequence shown here is derived from an EMBL/GenBank/DDBJ whole genome shotgun (WGS) entry which is preliminary data.</text>
</comment>
<name>A0ABR2X4C6_9FUNG</name>
<keyword evidence="7" id="KW-0694">RNA-binding</keyword>
<feature type="compositionally biased region" description="Acidic residues" evidence="9">
    <location>
        <begin position="117"/>
        <end position="133"/>
    </location>
</feature>
<dbReference type="EMBL" id="JASJQH010000012">
    <property type="protein sequence ID" value="KAK9768588.1"/>
    <property type="molecule type" value="Genomic_DNA"/>
</dbReference>
<dbReference type="PANTHER" id="PTHR31633">
    <property type="entry name" value="H/ACA RIBONUCLEOPROTEIN COMPLEX NON-CORE SUBUNIT NAF1"/>
    <property type="match status" value="1"/>
</dbReference>
<keyword evidence="8" id="KW-0539">Nucleus</keyword>
<dbReference type="Proteomes" id="UP001479436">
    <property type="component" value="Unassembled WGS sequence"/>
</dbReference>
<evidence type="ECO:0000256" key="6">
    <source>
        <dbReference type="ARBA" id="ARBA00022553"/>
    </source>
</evidence>
<feature type="region of interest" description="Disordered" evidence="9">
    <location>
        <begin position="290"/>
        <end position="431"/>
    </location>
</feature>
<feature type="compositionally biased region" description="Acidic residues" evidence="9">
    <location>
        <begin position="290"/>
        <end position="303"/>
    </location>
</feature>
<dbReference type="SUPFAM" id="SSF50447">
    <property type="entry name" value="Translation proteins"/>
    <property type="match status" value="1"/>
</dbReference>
<reference evidence="10 11" key="1">
    <citation type="submission" date="2023-04" db="EMBL/GenBank/DDBJ databases">
        <title>Genome of Basidiobolus ranarum AG-B5.</title>
        <authorList>
            <person name="Stajich J.E."/>
            <person name="Carter-House D."/>
            <person name="Gryganskyi A."/>
        </authorList>
    </citation>
    <scope>NUCLEOTIDE SEQUENCE [LARGE SCALE GENOMIC DNA]</scope>
    <source>
        <strain evidence="10 11">AG-B5</strain>
    </source>
</reference>
<keyword evidence="6" id="KW-0597">Phosphoprotein</keyword>
<feature type="compositionally biased region" description="Pro residues" evidence="9">
    <location>
        <begin position="393"/>
        <end position="404"/>
    </location>
</feature>
<sequence>MDQTIDHVEHKPADTSAIQVDAENISLPTASVQSAVLPSEQETMEVASTNAQEIMVAEVQNDQINPVTSDLMDTENQPVGVDSNNSIEACTDTPVADKEMTESTAQELAPPVPSDYESSDLESDSSDSDDSSDDEPKKKAPMVDFDSDEESGVSVSATGLRTRHELDPPPVPEIQVEIPENATIIPLGLVSSMIDNLVIVETYISDQPQYLDAGSLLVLEDRKPLGLIFETFGPVSRPFYSIRFNSNADIDKERIIKGGKVFSVPNMAHYVLPGSIRDKGSDASNMYDEEVDDKEMEFSDDEKEMEHKKKAKQKARKPRQPRNNPQNPPQPNYNQPPMQAPQQAAYGQQYPHNPQQYYQQNPPAYGYQPTVMHPQPPQPQQFYQQQGSHPHAQPQPPYTYPPQQAPNQPNPTQSAEQARANRMMNMYQDMY</sequence>
<protein>
    <recommendedName>
        <fullName evidence="3">H/ACA ribonucleoprotein complex non-core subunit NAF1</fullName>
    </recommendedName>
</protein>
<dbReference type="Gene3D" id="2.40.10.230">
    <property type="entry name" value="Probable tRNA pseudouridine synthase domain"/>
    <property type="match status" value="1"/>
</dbReference>
<dbReference type="PANTHER" id="PTHR31633:SF1">
    <property type="entry name" value="H_ACA RIBONUCLEOPROTEIN COMPLEX NON-CORE SUBUNIT NAF1"/>
    <property type="match status" value="1"/>
</dbReference>
<evidence type="ECO:0000313" key="10">
    <source>
        <dbReference type="EMBL" id="KAK9768588.1"/>
    </source>
</evidence>
<feature type="compositionally biased region" description="Low complexity" evidence="9">
    <location>
        <begin position="380"/>
        <end position="392"/>
    </location>
</feature>